<name>A0A2P8QB94_9ACTN</name>
<evidence type="ECO:0000313" key="4">
    <source>
        <dbReference type="Proteomes" id="UP000240429"/>
    </source>
</evidence>
<accession>A0A2P8QB94</accession>
<proteinExistence type="predicted"/>
<feature type="region of interest" description="Disordered" evidence="1">
    <location>
        <begin position="64"/>
        <end position="116"/>
    </location>
</feature>
<dbReference type="RefSeq" id="WP_107016238.1">
    <property type="nucleotide sequence ID" value="NZ_KZ679040.1"/>
</dbReference>
<comment type="caution">
    <text evidence="3">The sequence shown here is derived from an EMBL/GenBank/DDBJ whole genome shotgun (WGS) entry which is preliminary data.</text>
</comment>
<keyword evidence="2" id="KW-1133">Transmembrane helix</keyword>
<keyword evidence="4" id="KW-1185">Reference proteome</keyword>
<protein>
    <submittedName>
        <fullName evidence="3">Uncharacterized protein</fullName>
    </submittedName>
</protein>
<dbReference type="AlphaFoldDB" id="A0A2P8QB94"/>
<gene>
    <name evidence="3" type="ORF">C6Y14_10340</name>
</gene>
<dbReference type="OrthoDB" id="4337793at2"/>
<feature type="compositionally biased region" description="Low complexity" evidence="1">
    <location>
        <begin position="65"/>
        <end position="76"/>
    </location>
</feature>
<feature type="region of interest" description="Disordered" evidence="1">
    <location>
        <begin position="149"/>
        <end position="181"/>
    </location>
</feature>
<organism evidence="3 4">
    <name type="scientific">Streptomyces dioscori</name>
    <dbReference type="NCBI Taxonomy" id="2109333"/>
    <lineage>
        <taxon>Bacteria</taxon>
        <taxon>Bacillati</taxon>
        <taxon>Actinomycetota</taxon>
        <taxon>Actinomycetes</taxon>
        <taxon>Kitasatosporales</taxon>
        <taxon>Streptomycetaceae</taxon>
        <taxon>Streptomyces</taxon>
        <taxon>Streptomyces aurantiacus group</taxon>
    </lineage>
</organism>
<evidence type="ECO:0000256" key="1">
    <source>
        <dbReference type="SAM" id="MobiDB-lite"/>
    </source>
</evidence>
<keyword evidence="2" id="KW-0812">Transmembrane</keyword>
<sequence length="294" mass="30911">MPEYGGAEYEEVAYDGIDALLAAITDEPVPDGAREDARFMAEHRSAVADVALLREQLRIMGDTLADGTPAAGPPDAEATDLGRPGEGRKTRPSRASAPLRPPGAPKKETGPRQPRRYRRYAGAAVGALVIAAGTALLGGLVWLGVQGGSSDTGAQNDSSAAKSESSEDGGGSGDDTSSYPPEMRLACSRILAEGTVRSITSTGDGNVRVVLEVKRWYRPEQPAADRPTVTVTLPEEAREDLRAGTYTLVRVPLYPRDRLDYETGPGVADARKEIVEALPGARGMECAGPEAGRG</sequence>
<dbReference type="EMBL" id="PYBJ01000005">
    <property type="protein sequence ID" value="PSM43503.1"/>
    <property type="molecule type" value="Genomic_DNA"/>
</dbReference>
<reference evidence="3 4" key="1">
    <citation type="submission" date="2018-03" db="EMBL/GenBank/DDBJ databases">
        <title>Streptomyces dioscori sp. nov., a novel endophytic actinobacterium isolated from bulbil of Dioscorea bulbifera L.</title>
        <authorList>
            <person name="Zhikuan W."/>
        </authorList>
    </citation>
    <scope>NUCLEOTIDE SEQUENCE [LARGE SCALE GENOMIC DNA]</scope>
    <source>
        <strain evidence="3 4">A217</strain>
    </source>
</reference>
<evidence type="ECO:0000256" key="2">
    <source>
        <dbReference type="SAM" id="Phobius"/>
    </source>
</evidence>
<keyword evidence="2" id="KW-0472">Membrane</keyword>
<dbReference type="Proteomes" id="UP000240429">
    <property type="component" value="Unassembled WGS sequence"/>
</dbReference>
<feature type="transmembrane region" description="Helical" evidence="2">
    <location>
        <begin position="120"/>
        <end position="145"/>
    </location>
</feature>
<evidence type="ECO:0000313" key="3">
    <source>
        <dbReference type="EMBL" id="PSM43503.1"/>
    </source>
</evidence>